<accession>A0A6F8Z169</accession>
<dbReference type="GO" id="GO:0016831">
    <property type="term" value="F:carboxy-lyase activity"/>
    <property type="evidence" value="ECO:0007669"/>
    <property type="project" value="InterPro"/>
</dbReference>
<dbReference type="RefSeq" id="WP_173165809.1">
    <property type="nucleotide sequence ID" value="NZ_AP022871.1"/>
</dbReference>
<dbReference type="SUPFAM" id="SSF51556">
    <property type="entry name" value="Metallo-dependent hydrolases"/>
    <property type="match status" value="1"/>
</dbReference>
<dbReference type="Proteomes" id="UP000503011">
    <property type="component" value="Chromosome"/>
</dbReference>
<dbReference type="EMBL" id="AP022871">
    <property type="protein sequence ID" value="BCB92074.1"/>
    <property type="molecule type" value="Genomic_DNA"/>
</dbReference>
<dbReference type="InterPro" id="IPR032466">
    <property type="entry name" value="Metal_Hydrolase"/>
</dbReference>
<gene>
    <name evidence="3" type="ORF">Psuf_093870</name>
</gene>
<dbReference type="InterPro" id="IPR032465">
    <property type="entry name" value="ACMSD"/>
</dbReference>
<dbReference type="GO" id="GO:0016787">
    <property type="term" value="F:hydrolase activity"/>
    <property type="evidence" value="ECO:0007669"/>
    <property type="project" value="InterPro"/>
</dbReference>
<dbReference type="CDD" id="cd01292">
    <property type="entry name" value="metallo-dependent_hydrolases"/>
    <property type="match status" value="1"/>
</dbReference>
<proteinExistence type="predicted"/>
<dbReference type="PANTHER" id="PTHR21240:SF28">
    <property type="entry name" value="ISO-OROTATE DECARBOXYLASE (EUROFUNG)"/>
    <property type="match status" value="1"/>
</dbReference>
<dbReference type="AlphaFoldDB" id="A0A6F8Z169"/>
<evidence type="ECO:0000259" key="2">
    <source>
        <dbReference type="Pfam" id="PF04909"/>
    </source>
</evidence>
<dbReference type="GO" id="GO:0005737">
    <property type="term" value="C:cytoplasm"/>
    <property type="evidence" value="ECO:0007669"/>
    <property type="project" value="TreeGrafter"/>
</dbReference>
<reference evidence="3 4" key="1">
    <citation type="submission" date="2020-03" db="EMBL/GenBank/DDBJ databases">
        <title>Whole genome shotgun sequence of Phytohabitans suffuscus NBRC 105367.</title>
        <authorList>
            <person name="Komaki H."/>
            <person name="Tamura T."/>
        </authorList>
    </citation>
    <scope>NUCLEOTIDE SEQUENCE [LARGE SCALE GENOMIC DNA]</scope>
    <source>
        <strain evidence="3 4">NBRC 105367</strain>
    </source>
</reference>
<protein>
    <recommendedName>
        <fullName evidence="2">Amidohydrolase-related domain-containing protein</fullName>
    </recommendedName>
</protein>
<dbReference type="InterPro" id="IPR006680">
    <property type="entry name" value="Amidohydro-rel"/>
</dbReference>
<dbReference type="Pfam" id="PF04909">
    <property type="entry name" value="Amidohydro_2"/>
    <property type="match status" value="1"/>
</dbReference>
<reference evidence="3 4" key="2">
    <citation type="submission" date="2020-03" db="EMBL/GenBank/DDBJ databases">
        <authorList>
            <person name="Ichikawa N."/>
            <person name="Kimura A."/>
            <person name="Kitahashi Y."/>
            <person name="Uohara A."/>
        </authorList>
    </citation>
    <scope>NUCLEOTIDE SEQUENCE [LARGE SCALE GENOMIC DNA]</scope>
    <source>
        <strain evidence="3 4">NBRC 105367</strain>
    </source>
</reference>
<dbReference type="KEGG" id="psuu:Psuf_093870"/>
<dbReference type="PANTHER" id="PTHR21240">
    <property type="entry name" value="2-AMINO-3-CARBOXYLMUCONATE-6-SEMIALDEHYDE DECARBOXYLASE"/>
    <property type="match status" value="1"/>
</dbReference>
<organism evidence="3 4">
    <name type="scientific">Phytohabitans suffuscus</name>
    <dbReference type="NCBI Taxonomy" id="624315"/>
    <lineage>
        <taxon>Bacteria</taxon>
        <taxon>Bacillati</taxon>
        <taxon>Actinomycetota</taxon>
        <taxon>Actinomycetes</taxon>
        <taxon>Micromonosporales</taxon>
        <taxon>Micromonosporaceae</taxon>
    </lineage>
</organism>
<sequence>MIIDCHTHVLDAGFWPREWFDHVAADWAGRAPGRRPEMVRHRVEPGLLDPDGDRMVAAMDRAGVDAAVLLPWDWGPDFHARASVERVNEHALAVAARHPGRIIPFAGVDPRRPGAAELVERFLRDGPAYGVKLYPACGWDPAGPAAQAVYDVCQSFDVPVLFHTGHPLPLLDDPGDPLQLLPVVRRNPALRVWLGHAGAPDGFDACLAVAAASERVSLELSVWLWSDSTAADVERLASRVVAARDSVGIGRLLFGSDHVSGPRTRGESFLPTVVDLFTSLPDAARRIGHRITGDEMNAMLGRNAARQLHWTVPTSSVGRQ</sequence>
<evidence type="ECO:0000313" key="3">
    <source>
        <dbReference type="EMBL" id="BCB92074.1"/>
    </source>
</evidence>
<evidence type="ECO:0000256" key="1">
    <source>
        <dbReference type="ARBA" id="ARBA00023239"/>
    </source>
</evidence>
<feature type="domain" description="Amidohydrolase-related" evidence="2">
    <location>
        <begin position="3"/>
        <end position="306"/>
    </location>
</feature>
<keyword evidence="4" id="KW-1185">Reference proteome</keyword>
<evidence type="ECO:0000313" key="4">
    <source>
        <dbReference type="Proteomes" id="UP000503011"/>
    </source>
</evidence>
<dbReference type="GO" id="GO:0019748">
    <property type="term" value="P:secondary metabolic process"/>
    <property type="evidence" value="ECO:0007669"/>
    <property type="project" value="TreeGrafter"/>
</dbReference>
<keyword evidence="1" id="KW-0456">Lyase</keyword>
<dbReference type="Gene3D" id="3.20.20.140">
    <property type="entry name" value="Metal-dependent hydrolases"/>
    <property type="match status" value="1"/>
</dbReference>
<name>A0A6F8Z169_9ACTN</name>